<dbReference type="InterPro" id="IPR058625">
    <property type="entry name" value="MdtA-like_BSH"/>
</dbReference>
<name>A0ABS7PC28_9SPHN</name>
<evidence type="ECO:0000259" key="8">
    <source>
        <dbReference type="Pfam" id="PF25954"/>
    </source>
</evidence>
<keyword evidence="6" id="KW-0472">Membrane</keyword>
<evidence type="ECO:0000313" key="11">
    <source>
        <dbReference type="Proteomes" id="UP000759298"/>
    </source>
</evidence>
<evidence type="ECO:0000256" key="2">
    <source>
        <dbReference type="ARBA" id="ARBA00009477"/>
    </source>
</evidence>
<dbReference type="InterPro" id="IPR006143">
    <property type="entry name" value="RND_pump_MFP"/>
</dbReference>
<dbReference type="EMBL" id="JAHWXP010000002">
    <property type="protein sequence ID" value="MBY8336609.1"/>
    <property type="molecule type" value="Genomic_DNA"/>
</dbReference>
<dbReference type="Gene3D" id="2.40.420.20">
    <property type="match status" value="1"/>
</dbReference>
<evidence type="ECO:0000256" key="1">
    <source>
        <dbReference type="ARBA" id="ARBA00004196"/>
    </source>
</evidence>
<protein>
    <submittedName>
        <fullName evidence="10">Efflux RND transporter periplasmic adaptor subunit</fullName>
    </submittedName>
</protein>
<dbReference type="InterPro" id="IPR058792">
    <property type="entry name" value="Beta-barrel_RND_2"/>
</dbReference>
<dbReference type="Gene3D" id="2.40.50.100">
    <property type="match status" value="1"/>
</dbReference>
<keyword evidence="6" id="KW-1133">Transmembrane helix</keyword>
<dbReference type="Pfam" id="PF25967">
    <property type="entry name" value="RND-MFP_C"/>
    <property type="match status" value="1"/>
</dbReference>
<evidence type="ECO:0000313" key="10">
    <source>
        <dbReference type="EMBL" id="MBY8336609.1"/>
    </source>
</evidence>
<evidence type="ECO:0000256" key="4">
    <source>
        <dbReference type="SAM" id="Coils"/>
    </source>
</evidence>
<comment type="caution">
    <text evidence="10">The sequence shown here is derived from an EMBL/GenBank/DDBJ whole genome shotgun (WGS) entry which is preliminary data.</text>
</comment>
<comment type="similarity">
    <text evidence="2">Belongs to the membrane fusion protein (MFP) (TC 8.A.1) family.</text>
</comment>
<keyword evidence="6" id="KW-0812">Transmembrane</keyword>
<dbReference type="Gene3D" id="1.10.287.470">
    <property type="entry name" value="Helix hairpin bin"/>
    <property type="match status" value="1"/>
</dbReference>
<dbReference type="PANTHER" id="PTHR30469:SF15">
    <property type="entry name" value="HLYD FAMILY OF SECRETION PROTEINS"/>
    <property type="match status" value="1"/>
</dbReference>
<evidence type="ECO:0000256" key="6">
    <source>
        <dbReference type="SAM" id="Phobius"/>
    </source>
</evidence>
<dbReference type="PANTHER" id="PTHR30469">
    <property type="entry name" value="MULTIDRUG RESISTANCE PROTEIN MDTA"/>
    <property type="match status" value="1"/>
</dbReference>
<reference evidence="10 11" key="1">
    <citation type="submission" date="2021-07" db="EMBL/GenBank/DDBJ databases">
        <title>Alteriqipengyuania abyssalis NZ-12B nov, sp.nov isolated from deep sea sponge in pacific ocean.</title>
        <authorList>
            <person name="Tareen S."/>
            <person name="Wink J."/>
        </authorList>
    </citation>
    <scope>NUCLEOTIDE SEQUENCE [LARGE SCALE GENOMIC DNA]</scope>
    <source>
        <strain evidence="10 11">NZ-12B</strain>
    </source>
</reference>
<feature type="region of interest" description="Disordered" evidence="5">
    <location>
        <begin position="1"/>
        <end position="29"/>
    </location>
</feature>
<dbReference type="Proteomes" id="UP000759298">
    <property type="component" value="Unassembled WGS sequence"/>
</dbReference>
<dbReference type="Gene3D" id="2.40.30.170">
    <property type="match status" value="1"/>
</dbReference>
<feature type="domain" description="Multidrug resistance protein MdtA-like C-terminal permuted SH3" evidence="9">
    <location>
        <begin position="325"/>
        <end position="378"/>
    </location>
</feature>
<proteinExistence type="inferred from homology"/>
<evidence type="ECO:0000256" key="3">
    <source>
        <dbReference type="ARBA" id="ARBA00022448"/>
    </source>
</evidence>
<evidence type="ECO:0000256" key="5">
    <source>
        <dbReference type="SAM" id="MobiDB-lite"/>
    </source>
</evidence>
<feature type="domain" description="Multidrug resistance protein MdtA-like barrel-sandwich hybrid" evidence="7">
    <location>
        <begin position="108"/>
        <end position="240"/>
    </location>
</feature>
<dbReference type="NCBIfam" id="TIGR01730">
    <property type="entry name" value="RND_mfp"/>
    <property type="match status" value="1"/>
</dbReference>
<evidence type="ECO:0000259" key="7">
    <source>
        <dbReference type="Pfam" id="PF25917"/>
    </source>
</evidence>
<gene>
    <name evidence="10" type="ORF">KYN89_06075</name>
</gene>
<keyword evidence="11" id="KW-1185">Reference proteome</keyword>
<accession>A0ABS7PC28</accession>
<organism evidence="10 11">
    <name type="scientific">Alteriqipengyuania abyssalis</name>
    <dbReference type="NCBI Taxonomy" id="2860200"/>
    <lineage>
        <taxon>Bacteria</taxon>
        <taxon>Pseudomonadati</taxon>
        <taxon>Pseudomonadota</taxon>
        <taxon>Alphaproteobacteria</taxon>
        <taxon>Sphingomonadales</taxon>
        <taxon>Erythrobacteraceae</taxon>
        <taxon>Alteriqipengyuania</taxon>
    </lineage>
</organism>
<dbReference type="Pfam" id="PF25954">
    <property type="entry name" value="Beta-barrel_RND_2"/>
    <property type="match status" value="1"/>
</dbReference>
<dbReference type="SUPFAM" id="SSF111369">
    <property type="entry name" value="HlyD-like secretion proteins"/>
    <property type="match status" value="1"/>
</dbReference>
<sequence>MNYQPTVGHDEDEGRMSNPYTTTPDSESKGGRTRIVIILAVVVVALLIGGWFYLSSTNEAPAPADAGSQAADITVMKPGRGSIEGTITATGTIAARRSLPVGVVGEGGRVVSVNVEQGQWVNAGQVLASIDRSVQNQQARAQAAQIQVARADAELAQSNLDRALQLVERGFVSQADVDRLTATRDAARARVAVAQAQLGELRERNARLNIIAPASGLILERNIEPGQTVGGGTPSVFVIAQGGQMELRAQVGENELQKLSVGVPAEVSPVGSNENYTGQIWQIEPTVDPQSRQGVARIALKYAPGLRPGGFATATIRSGTTVAPLLPESAVLADDEGSYVYIVGPDNTVVRRAIETGMVTSRGVAITGGLSGDEQVVLRAGGFLNPGERVNPVAQKD</sequence>
<keyword evidence="4" id="KW-0175">Coiled coil</keyword>
<dbReference type="InterPro" id="IPR058627">
    <property type="entry name" value="MdtA-like_C"/>
</dbReference>
<feature type="transmembrane region" description="Helical" evidence="6">
    <location>
        <begin position="35"/>
        <end position="54"/>
    </location>
</feature>
<dbReference type="Pfam" id="PF25917">
    <property type="entry name" value="BSH_RND"/>
    <property type="match status" value="1"/>
</dbReference>
<keyword evidence="3" id="KW-0813">Transport</keyword>
<feature type="domain" description="CusB-like beta-barrel" evidence="8">
    <location>
        <begin position="247"/>
        <end position="318"/>
    </location>
</feature>
<comment type="subcellular location">
    <subcellularLocation>
        <location evidence="1">Cell envelope</location>
    </subcellularLocation>
</comment>
<evidence type="ECO:0000259" key="9">
    <source>
        <dbReference type="Pfam" id="PF25967"/>
    </source>
</evidence>
<dbReference type="RefSeq" id="WP_222824277.1">
    <property type="nucleotide sequence ID" value="NZ_JAHWXP010000002.1"/>
</dbReference>
<feature type="coiled-coil region" evidence="4">
    <location>
        <begin position="134"/>
        <end position="204"/>
    </location>
</feature>